<dbReference type="GO" id="GO:1990456">
    <property type="term" value="P:mitochondrion-endoplasmic reticulum membrane tethering"/>
    <property type="evidence" value="ECO:0007669"/>
    <property type="project" value="TreeGrafter"/>
</dbReference>
<comment type="similarity">
    <text evidence="8">Belongs to the MMM1 family.</text>
</comment>
<evidence type="ECO:0000313" key="11">
    <source>
        <dbReference type="EMBL" id="PWN18650.1"/>
    </source>
</evidence>
<dbReference type="AlphaFoldDB" id="A0A316U0A2"/>
<keyword evidence="2 8" id="KW-0812">Transmembrane</keyword>
<comment type="subcellular location">
    <subcellularLocation>
        <location evidence="8">Endoplasmic reticulum membrane</location>
        <topology evidence="8">Single-pass type I membrane protein</topology>
    </subcellularLocation>
    <text evidence="8">The ERMES/MDM complex localizes to a few discrete foci (around 10 per single cell), that represent mitochondria-endoplasmic reticulum junctions. These foci are often found next to mtDNA nucleoids.</text>
</comment>
<keyword evidence="5" id="KW-0445">Lipid transport</keyword>
<dbReference type="GO" id="GO:0045040">
    <property type="term" value="P:protein insertion into mitochondrial outer membrane"/>
    <property type="evidence" value="ECO:0007669"/>
    <property type="project" value="UniProtKB-UniRule"/>
</dbReference>
<evidence type="ECO:0000256" key="3">
    <source>
        <dbReference type="ARBA" id="ARBA00022824"/>
    </source>
</evidence>
<evidence type="ECO:0000259" key="10">
    <source>
        <dbReference type="PROSITE" id="PS51847"/>
    </source>
</evidence>
<comment type="function">
    <text evidence="8">Component of the ERMES/MDM complex, which serves as a molecular tether to connect the endoplasmic reticulum (ER) and mitochondria. Components of this complex are involved in the control of mitochondrial shape and protein biogenesis, and function in nonvesicular lipid trafficking between the ER and mitochondria. The MDM12-MMM1 subcomplex functions in the major beta-barrel assembly pathway that is responsible for biogenesis of all outer membrane beta-barrel proteins, and acts in a late step after the SAM complex. The MDM10-MDM12-MMM1 subcomplex further acts in the TOM40-specific pathway after the action of the MDM12-MMM1 complex. Essential for establishing and maintaining the structure of mitochondria and maintenance of mtDNA nucleoids.</text>
</comment>
<feature type="region of interest" description="Disordered" evidence="9">
    <location>
        <begin position="455"/>
        <end position="650"/>
    </location>
</feature>
<feature type="compositionally biased region" description="Polar residues" evidence="9">
    <location>
        <begin position="488"/>
        <end position="504"/>
    </location>
</feature>
<feature type="compositionally biased region" description="Polar residues" evidence="9">
    <location>
        <begin position="552"/>
        <end position="564"/>
    </location>
</feature>
<keyword evidence="1" id="KW-0813">Transport</keyword>
<evidence type="ECO:0000256" key="1">
    <source>
        <dbReference type="ARBA" id="ARBA00022448"/>
    </source>
</evidence>
<dbReference type="InterPro" id="IPR027537">
    <property type="entry name" value="Mmm1"/>
</dbReference>
<feature type="topological domain" description="Cytoplasmic" evidence="8">
    <location>
        <begin position="52"/>
        <end position="650"/>
    </location>
</feature>
<gene>
    <name evidence="8" type="primary">MMM1</name>
    <name evidence="11" type="ORF">BCV69DRAFT_263181</name>
</gene>
<keyword evidence="7 8" id="KW-0472">Membrane</keyword>
<evidence type="ECO:0000313" key="12">
    <source>
        <dbReference type="Proteomes" id="UP000245942"/>
    </source>
</evidence>
<dbReference type="Pfam" id="PF10296">
    <property type="entry name" value="MMM1"/>
    <property type="match status" value="1"/>
</dbReference>
<feature type="topological domain" description="Lumenal" evidence="8">
    <location>
        <begin position="1"/>
        <end position="30"/>
    </location>
</feature>
<dbReference type="GO" id="GO:0008289">
    <property type="term" value="F:lipid binding"/>
    <property type="evidence" value="ECO:0007669"/>
    <property type="project" value="UniProtKB-KW"/>
</dbReference>
<sequence length="650" mass="70265">MADAGSAYSANIAQARSTSWSLPQLTFTQGLLVGQLSIILVVVALIRYLLFEDAAPHPLDDEDEEQPQSGKATRRHFPVSSPPRASSRQSLLSLSLSSAPTRARSPPPTSASDASQPSGSGPTLATLARIPEAVGYDLETAADIDVGWLNVLLAHVWEGYRDDFMAGGSDRPIPLVEGETQEEEWVDEVDEALEATSAQRTARHLIQDILNRPKLENGKLEFLDQIQVTECLVGDSYPILSNARVRPRDDQGRVRIELDVDYTDLLSLSLQTSLLINYPRPRFAVLPISLGLRITRFSGTISLSFNSSSPSKTAKNKRSRHSLSLSLHPDFLLKATCSSLVGARAKLQDIPKIQQLILQRIRAAIAERLGWPRTFDVEMPDLVRRRRPRRDRGGKKTNARAEGSQDGSFERGYEQAESSRMGGIAEEEELSMGEGALQDVYLSSGSADAMDPQLALQARRRRAKARAQAEATARARAESSARTRLDDAQQTPKANRTATSTALRNGSGPPPMPMPLGAQRGYSYSSSIAQPHLDTNGVNGVGAARQRGGPANGNNGSSHYTSISRRPPNPRYSSTPGHAPSYFNTGAVSGGGSGTSGLKARASLSRGQSALEKRLGDEEMDTYGNGSAEGPRGGKLPTVRDWVQRSNGEL</sequence>
<dbReference type="InterPro" id="IPR031468">
    <property type="entry name" value="SMP_LBD"/>
</dbReference>
<dbReference type="GO" id="GO:0032865">
    <property type="term" value="C:ERMES complex"/>
    <property type="evidence" value="ECO:0007669"/>
    <property type="project" value="UniProtKB-UniRule"/>
</dbReference>
<evidence type="ECO:0000256" key="8">
    <source>
        <dbReference type="HAMAP-Rule" id="MF_03103"/>
    </source>
</evidence>
<feature type="region of interest" description="Disordered" evidence="9">
    <location>
        <begin position="57"/>
        <end position="124"/>
    </location>
</feature>
<feature type="compositionally biased region" description="Polar residues" evidence="9">
    <location>
        <begin position="571"/>
        <end position="587"/>
    </location>
</feature>
<evidence type="ECO:0000256" key="7">
    <source>
        <dbReference type="ARBA" id="ARBA00023136"/>
    </source>
</evidence>
<comment type="subunit">
    <text evidence="8">Homodimer. Component of the ER-mitochondria encounter structure (ERMES) or MDM complex, composed of MMM1, MDM10, MDM12 and MDM34. A MMM1 homodimer associates with one molecule of MDM12 on each side in a pairwise head-to-tail manner, and the SMP-LTD domains of MMM1 and MDM12 generate a continuous hydrophobic tunnel for phospholipid trafficking.</text>
</comment>
<name>A0A316U0A2_9BASI</name>
<dbReference type="PANTHER" id="PTHR13466:SF0">
    <property type="entry name" value="SMP-LTD DOMAIN-CONTAINING PROTEIN"/>
    <property type="match status" value="1"/>
</dbReference>
<keyword evidence="3 8" id="KW-0256">Endoplasmic reticulum</keyword>
<dbReference type="PROSITE" id="PS51847">
    <property type="entry name" value="SMP"/>
    <property type="match status" value="1"/>
</dbReference>
<dbReference type="OrthoDB" id="5599157at2759"/>
<keyword evidence="4 8" id="KW-1133">Transmembrane helix</keyword>
<organism evidence="11 12">
    <name type="scientific">Pseudomicrostroma glucosiphilum</name>
    <dbReference type="NCBI Taxonomy" id="1684307"/>
    <lineage>
        <taxon>Eukaryota</taxon>
        <taxon>Fungi</taxon>
        <taxon>Dikarya</taxon>
        <taxon>Basidiomycota</taxon>
        <taxon>Ustilaginomycotina</taxon>
        <taxon>Exobasidiomycetes</taxon>
        <taxon>Microstromatales</taxon>
        <taxon>Microstromatales incertae sedis</taxon>
        <taxon>Pseudomicrostroma</taxon>
    </lineage>
</organism>
<accession>A0A316U0A2</accession>
<dbReference type="STRING" id="1684307.A0A316U0A2"/>
<evidence type="ECO:0000256" key="5">
    <source>
        <dbReference type="ARBA" id="ARBA00023055"/>
    </source>
</evidence>
<feature type="compositionally biased region" description="Basic residues" evidence="9">
    <location>
        <begin position="386"/>
        <end position="398"/>
    </location>
</feature>
<dbReference type="HAMAP" id="MF_03103">
    <property type="entry name" value="Mmm1"/>
    <property type="match status" value="1"/>
</dbReference>
<reference evidence="11 12" key="1">
    <citation type="journal article" date="2018" name="Mol. Biol. Evol.">
        <title>Broad Genomic Sampling Reveals a Smut Pathogenic Ancestry of the Fungal Clade Ustilaginomycotina.</title>
        <authorList>
            <person name="Kijpornyongpan T."/>
            <person name="Mondo S.J."/>
            <person name="Barry K."/>
            <person name="Sandor L."/>
            <person name="Lee J."/>
            <person name="Lipzen A."/>
            <person name="Pangilinan J."/>
            <person name="LaButti K."/>
            <person name="Hainaut M."/>
            <person name="Henrissat B."/>
            <person name="Grigoriev I.V."/>
            <person name="Spatafora J.W."/>
            <person name="Aime M.C."/>
        </authorList>
    </citation>
    <scope>NUCLEOTIDE SEQUENCE [LARGE SCALE GENOMIC DNA]</scope>
    <source>
        <strain evidence="11 12">MCA 4718</strain>
    </source>
</reference>
<feature type="compositionally biased region" description="Low complexity" evidence="9">
    <location>
        <begin position="82"/>
        <end position="118"/>
    </location>
</feature>
<evidence type="ECO:0000256" key="2">
    <source>
        <dbReference type="ARBA" id="ARBA00022692"/>
    </source>
</evidence>
<dbReference type="Proteomes" id="UP000245942">
    <property type="component" value="Unassembled WGS sequence"/>
</dbReference>
<protein>
    <recommendedName>
        <fullName evidence="8">Maintenance of mitochondrial morphology protein 1</fullName>
    </recommendedName>
</protein>
<proteinExistence type="inferred from homology"/>
<evidence type="ECO:0000256" key="6">
    <source>
        <dbReference type="ARBA" id="ARBA00023121"/>
    </source>
</evidence>
<keyword evidence="6" id="KW-0446">Lipid-binding</keyword>
<dbReference type="CDD" id="cd21671">
    <property type="entry name" value="SMP_Mmm1"/>
    <property type="match status" value="1"/>
</dbReference>
<evidence type="ECO:0000256" key="4">
    <source>
        <dbReference type="ARBA" id="ARBA00022989"/>
    </source>
</evidence>
<feature type="domain" description="SMP-LTD" evidence="10">
    <location>
        <begin position="179"/>
        <end position="380"/>
    </location>
</feature>
<keyword evidence="12" id="KW-1185">Reference proteome</keyword>
<dbReference type="GO" id="GO:0005789">
    <property type="term" value="C:endoplasmic reticulum membrane"/>
    <property type="evidence" value="ECO:0007669"/>
    <property type="project" value="UniProtKB-SubCell"/>
</dbReference>
<evidence type="ECO:0000256" key="9">
    <source>
        <dbReference type="SAM" id="MobiDB-lite"/>
    </source>
</evidence>
<dbReference type="GO" id="GO:0015914">
    <property type="term" value="P:phospholipid transport"/>
    <property type="evidence" value="ECO:0007669"/>
    <property type="project" value="TreeGrafter"/>
</dbReference>
<feature type="region of interest" description="Disordered" evidence="9">
    <location>
        <begin position="386"/>
        <end position="422"/>
    </location>
</feature>
<dbReference type="PANTHER" id="PTHR13466">
    <property type="entry name" value="TEX2 PROTEIN-RELATED"/>
    <property type="match status" value="1"/>
</dbReference>
<dbReference type="EMBL" id="KZ819335">
    <property type="protein sequence ID" value="PWN18650.1"/>
    <property type="molecule type" value="Genomic_DNA"/>
</dbReference>
<dbReference type="InterPro" id="IPR019411">
    <property type="entry name" value="MMM1_dom"/>
</dbReference>
<feature type="compositionally biased region" description="Basic and acidic residues" evidence="9">
    <location>
        <begin position="473"/>
        <end position="487"/>
    </location>
</feature>